<dbReference type="EMBL" id="CAXKWB010016531">
    <property type="protein sequence ID" value="CAL4116427.1"/>
    <property type="molecule type" value="Genomic_DNA"/>
</dbReference>
<name>A0AAV2R8I1_MEGNR</name>
<sequence length="118" mass="13386">MHINIFKCSEFSDWKNEYCVQHFASLLPYPLPSSTHVVSLTTVRLLNPLLYNGSTHTHSVCQHDLNESQEVSEALLRLHKKVHLDFLSERASDVAGRPCTQLVPLLLLNEITGVSIEY</sequence>
<dbReference type="Proteomes" id="UP001497623">
    <property type="component" value="Unassembled WGS sequence"/>
</dbReference>
<keyword evidence="2" id="KW-1185">Reference proteome</keyword>
<accession>A0AAV2R8I1</accession>
<proteinExistence type="predicted"/>
<evidence type="ECO:0000313" key="2">
    <source>
        <dbReference type="Proteomes" id="UP001497623"/>
    </source>
</evidence>
<comment type="caution">
    <text evidence="1">The sequence shown here is derived from an EMBL/GenBank/DDBJ whole genome shotgun (WGS) entry which is preliminary data.</text>
</comment>
<reference evidence="1 2" key="1">
    <citation type="submission" date="2024-05" db="EMBL/GenBank/DDBJ databases">
        <authorList>
            <person name="Wallberg A."/>
        </authorList>
    </citation>
    <scope>NUCLEOTIDE SEQUENCE [LARGE SCALE GENOMIC DNA]</scope>
</reference>
<evidence type="ECO:0000313" key="1">
    <source>
        <dbReference type="EMBL" id="CAL4116427.1"/>
    </source>
</evidence>
<protein>
    <submittedName>
        <fullName evidence="1">Uncharacterized protein</fullName>
    </submittedName>
</protein>
<gene>
    <name evidence="1" type="ORF">MNOR_LOCUS20973</name>
</gene>
<dbReference type="AlphaFoldDB" id="A0AAV2R8I1"/>
<organism evidence="1 2">
    <name type="scientific">Meganyctiphanes norvegica</name>
    <name type="common">Northern krill</name>
    <name type="synonym">Thysanopoda norvegica</name>
    <dbReference type="NCBI Taxonomy" id="48144"/>
    <lineage>
        <taxon>Eukaryota</taxon>
        <taxon>Metazoa</taxon>
        <taxon>Ecdysozoa</taxon>
        <taxon>Arthropoda</taxon>
        <taxon>Crustacea</taxon>
        <taxon>Multicrustacea</taxon>
        <taxon>Malacostraca</taxon>
        <taxon>Eumalacostraca</taxon>
        <taxon>Eucarida</taxon>
        <taxon>Euphausiacea</taxon>
        <taxon>Euphausiidae</taxon>
        <taxon>Meganyctiphanes</taxon>
    </lineage>
</organism>